<evidence type="ECO:0000256" key="2">
    <source>
        <dbReference type="ARBA" id="ARBA00010624"/>
    </source>
</evidence>
<gene>
    <name evidence="9" type="primary">cpsf2</name>
    <name evidence="9" type="ORF">DFA_10148</name>
</gene>
<accession>F4Q9E5</accession>
<dbReference type="STRING" id="1054147.F4Q9E5"/>
<dbReference type="GO" id="GO:0005847">
    <property type="term" value="C:mRNA cleavage and polyadenylation specificity factor complex"/>
    <property type="evidence" value="ECO:0007669"/>
    <property type="project" value="InterPro"/>
</dbReference>
<dbReference type="InterPro" id="IPR035639">
    <property type="entry name" value="CPSF2_MBL"/>
</dbReference>
<dbReference type="Proteomes" id="UP000007797">
    <property type="component" value="Unassembled WGS sequence"/>
</dbReference>
<dbReference type="Pfam" id="PF16661">
    <property type="entry name" value="Lactamase_B_6"/>
    <property type="match status" value="1"/>
</dbReference>
<feature type="region of interest" description="Disordered" evidence="7">
    <location>
        <begin position="412"/>
        <end position="439"/>
    </location>
</feature>
<dbReference type="Gene3D" id="3.60.15.10">
    <property type="entry name" value="Ribonuclease Z/Hydroxyacylglutathione hydrolase-like"/>
    <property type="match status" value="1"/>
</dbReference>
<dbReference type="FunFam" id="3.60.15.10:FF:000008">
    <property type="entry name" value="Cleavage and polyadenylation specificity factor subunit 2"/>
    <property type="match status" value="1"/>
</dbReference>
<evidence type="ECO:0000313" key="9">
    <source>
        <dbReference type="EMBL" id="EGG15314.1"/>
    </source>
</evidence>
<keyword evidence="10" id="KW-1185">Reference proteome</keyword>
<feature type="compositionally biased region" description="Basic and acidic residues" evidence="7">
    <location>
        <begin position="412"/>
        <end position="438"/>
    </location>
</feature>
<dbReference type="InterPro" id="IPR011108">
    <property type="entry name" value="RMMBL"/>
</dbReference>
<feature type="domain" description="Beta-Casp" evidence="8">
    <location>
        <begin position="250"/>
        <end position="377"/>
    </location>
</feature>
<keyword evidence="4 6" id="KW-0694">RNA-binding</keyword>
<dbReference type="Pfam" id="PF10996">
    <property type="entry name" value="Beta-Casp"/>
    <property type="match status" value="1"/>
</dbReference>
<evidence type="ECO:0000256" key="3">
    <source>
        <dbReference type="ARBA" id="ARBA00022664"/>
    </source>
</evidence>
<dbReference type="InterPro" id="IPR001279">
    <property type="entry name" value="Metallo-B-lactamas"/>
</dbReference>
<evidence type="ECO:0000256" key="4">
    <source>
        <dbReference type="ARBA" id="ARBA00022884"/>
    </source>
</evidence>
<comment type="subcellular location">
    <subcellularLocation>
        <location evidence="1 6">Nucleus</location>
    </subcellularLocation>
</comment>
<keyword evidence="5 6" id="KW-0539">Nucleus</keyword>
<dbReference type="InterPro" id="IPR022712">
    <property type="entry name" value="Beta_Casp"/>
</dbReference>
<protein>
    <recommendedName>
        <fullName evidence="6">Cleavage and polyadenylation specificity factor subunit 2</fullName>
    </recommendedName>
    <alternativeName>
        <fullName evidence="6">Cleavage and polyadenylation specificity factor 100 kDa subunit</fullName>
    </alternativeName>
</protein>
<evidence type="ECO:0000256" key="7">
    <source>
        <dbReference type="SAM" id="MobiDB-lite"/>
    </source>
</evidence>
<dbReference type="PANTHER" id="PTHR45922:SF1">
    <property type="entry name" value="CLEAVAGE AND POLYADENYLATION SPECIFICITY FACTOR SUBUNIT 2"/>
    <property type="match status" value="1"/>
</dbReference>
<organism evidence="9 10">
    <name type="scientific">Cavenderia fasciculata</name>
    <name type="common">Slime mold</name>
    <name type="synonym">Dictyostelium fasciculatum</name>
    <dbReference type="NCBI Taxonomy" id="261658"/>
    <lineage>
        <taxon>Eukaryota</taxon>
        <taxon>Amoebozoa</taxon>
        <taxon>Evosea</taxon>
        <taxon>Eumycetozoa</taxon>
        <taxon>Dictyostelia</taxon>
        <taxon>Acytosteliales</taxon>
        <taxon>Cavenderiaceae</taxon>
        <taxon>Cavenderia</taxon>
    </lineage>
</organism>
<dbReference type="Pfam" id="PF13299">
    <property type="entry name" value="CPSF100_C"/>
    <property type="match status" value="1"/>
</dbReference>
<dbReference type="KEGG" id="dfa:DFA_10148"/>
<dbReference type="InterPro" id="IPR027075">
    <property type="entry name" value="CPSF2"/>
</dbReference>
<evidence type="ECO:0000256" key="1">
    <source>
        <dbReference type="ARBA" id="ARBA00004123"/>
    </source>
</evidence>
<evidence type="ECO:0000313" key="10">
    <source>
        <dbReference type="Proteomes" id="UP000007797"/>
    </source>
</evidence>
<dbReference type="InterPro" id="IPR025069">
    <property type="entry name" value="Cpsf2_C"/>
</dbReference>
<dbReference type="EMBL" id="GL883026">
    <property type="protein sequence ID" value="EGG15314.1"/>
    <property type="molecule type" value="Genomic_DNA"/>
</dbReference>
<evidence type="ECO:0000256" key="5">
    <source>
        <dbReference type="ARBA" id="ARBA00023242"/>
    </source>
</evidence>
<reference evidence="10" key="1">
    <citation type="journal article" date="2011" name="Genome Res.">
        <title>Phylogeny-wide analysis of social amoeba genomes highlights ancient origins for complex intercellular communication.</title>
        <authorList>
            <person name="Heidel A.J."/>
            <person name="Lawal H.M."/>
            <person name="Felder M."/>
            <person name="Schilde C."/>
            <person name="Helps N.R."/>
            <person name="Tunggal B."/>
            <person name="Rivero F."/>
            <person name="John U."/>
            <person name="Schleicher M."/>
            <person name="Eichinger L."/>
            <person name="Platzer M."/>
            <person name="Noegel A.A."/>
            <person name="Schaap P."/>
            <person name="Gloeckner G."/>
        </authorList>
    </citation>
    <scope>NUCLEOTIDE SEQUENCE [LARGE SCALE GENOMIC DNA]</scope>
    <source>
        <strain evidence="10">SH3</strain>
    </source>
</reference>
<dbReference type="InterPro" id="IPR036866">
    <property type="entry name" value="RibonucZ/Hydroxyglut_hydro"/>
</dbReference>
<evidence type="ECO:0000259" key="8">
    <source>
        <dbReference type="SMART" id="SM01027"/>
    </source>
</evidence>
<dbReference type="CDD" id="cd16293">
    <property type="entry name" value="CPSF2-like_MBL-fold"/>
    <property type="match status" value="1"/>
</dbReference>
<dbReference type="Pfam" id="PF07521">
    <property type="entry name" value="RMMBL"/>
    <property type="match status" value="1"/>
</dbReference>
<name>F4Q9E5_CACFS</name>
<dbReference type="PANTHER" id="PTHR45922">
    <property type="entry name" value="CLEAVAGE AND POLYADENYLATION SPECIFICITY FACTOR SUBUNIT 2"/>
    <property type="match status" value="1"/>
</dbReference>
<keyword evidence="3 6" id="KW-0507">mRNA processing</keyword>
<dbReference type="SUPFAM" id="SSF56281">
    <property type="entry name" value="Metallo-hydrolase/oxidoreductase"/>
    <property type="match status" value="1"/>
</dbReference>
<dbReference type="GO" id="GO:0003723">
    <property type="term" value="F:RNA binding"/>
    <property type="evidence" value="ECO:0007669"/>
    <property type="project" value="UniProtKB-KW"/>
</dbReference>
<dbReference type="GO" id="GO:0006398">
    <property type="term" value="P:mRNA 3'-end processing by stem-loop binding and cleavage"/>
    <property type="evidence" value="ECO:0007669"/>
    <property type="project" value="InterPro"/>
</dbReference>
<dbReference type="AlphaFoldDB" id="F4Q9E5"/>
<dbReference type="RefSeq" id="XP_004352034.1">
    <property type="nucleotide sequence ID" value="XM_004351982.1"/>
</dbReference>
<sequence length="768" mass="87508">MTSVIKFTPLCGGAGQITPPCYLLEIDNFCILLDCGWNAKLDISLLDELKKVANKVDAILLTYPDTEHIGALPYAIGKLGLTGKIYGTTPIHKMGQIFMYDLYTSRMAQEEFDRFDLDEVDMCFDQSRFKELSYSQHYEIPDSDGIIITPYLAGHMVGGSVWRIAKESDVIVYAVDINHRRESHLEGFLQNGLLSPELAKPTHLITDALHILDPPPQKKADKDTAMLAQLRKSLRDGGNILVATDTAGRVLELLLTIDQYWSQHRLGSAYSVVFFNSVTYYVREFAKSQLEFMSTAASSKFEQKNENIFNFRNIKICNSFKQLEELPNLTRNYVVLASSKDLETGFAKDLFIQWANDPKNMVMLTDNMDEGTLGDQLSKCQSGIDSIQVTHGKRVELEGEELREYEETIQRKKDEEKRLEEEKRLQEEKANRKERMDVDDQEELITKKNPLLNRFDMHRSDFINEHYIPMFPFTEPIVKWDEYGEQDEELLNIAKELKDQKDKEMKDDVVMEEENKQEEEETKPKKIVTFNTMVKVNCSVTRFDYQGCSDGQSLKTIIQKIAPTNLILVRGNQQCVDELLDFAKKSLRVKGLFSPAISNQIDLTSETHDSLIKSLNTSKLMDYEIAYIEAKVHIEDIILNGATNAATPLAITSPTTSTAITTTNDSKALTVVQPKEKKIIPLLDIMPVEESKGHNVSFVGDVKLSEFKDVLTREGFQVQFDKGILSCNGLVYLWREEVDGNSCINIDGVMSEEYYLVKELLYSQFKIL</sequence>
<dbReference type="GeneID" id="14867075"/>
<dbReference type="OMA" id="QSRHNME"/>
<dbReference type="SMART" id="SM01027">
    <property type="entry name" value="Beta-Casp"/>
    <property type="match status" value="1"/>
</dbReference>
<dbReference type="OrthoDB" id="64353at2759"/>
<proteinExistence type="inferred from homology"/>
<comment type="similarity">
    <text evidence="2 6">Belongs to the metallo-beta-lactamase superfamily. RNA-metabolizing metallo-beta-lactamase-like family. CPSF2/YSH1 subfamily.</text>
</comment>
<evidence type="ECO:0000256" key="6">
    <source>
        <dbReference type="RuleBase" id="RU365006"/>
    </source>
</evidence>